<feature type="compositionally biased region" description="Basic residues" evidence="2">
    <location>
        <begin position="465"/>
        <end position="484"/>
    </location>
</feature>
<reference evidence="6" key="1">
    <citation type="submission" date="2025-08" db="UniProtKB">
        <authorList>
            <consortium name="RefSeq"/>
        </authorList>
    </citation>
    <scope>IDENTIFICATION</scope>
    <source>
        <tissue evidence="6">Whole sample</tissue>
    </source>
</reference>
<protein>
    <submittedName>
        <fullName evidence="6">Mucin-2-like isoform X1</fullName>
    </submittedName>
</protein>
<dbReference type="KEGG" id="cvn:111101544"/>
<dbReference type="RefSeq" id="XP_022289777.1">
    <property type="nucleotide sequence ID" value="XM_022434069.1"/>
</dbReference>
<accession>A0A8B8AE66</accession>
<organism evidence="5 6">
    <name type="scientific">Crassostrea virginica</name>
    <name type="common">Eastern oyster</name>
    <dbReference type="NCBI Taxonomy" id="6565"/>
    <lineage>
        <taxon>Eukaryota</taxon>
        <taxon>Metazoa</taxon>
        <taxon>Spiralia</taxon>
        <taxon>Lophotrochozoa</taxon>
        <taxon>Mollusca</taxon>
        <taxon>Bivalvia</taxon>
        <taxon>Autobranchia</taxon>
        <taxon>Pteriomorphia</taxon>
        <taxon>Ostreida</taxon>
        <taxon>Ostreoidea</taxon>
        <taxon>Ostreidae</taxon>
        <taxon>Crassostrea</taxon>
    </lineage>
</organism>
<dbReference type="OrthoDB" id="6141729at2759"/>
<evidence type="ECO:0000256" key="1">
    <source>
        <dbReference type="PROSITE-ProRule" id="PRU01005"/>
    </source>
</evidence>
<dbReference type="InterPro" id="IPR008969">
    <property type="entry name" value="CarboxyPept-like_regulatory"/>
</dbReference>
<dbReference type="PROSITE" id="PS51670">
    <property type="entry name" value="SHKT"/>
    <property type="match status" value="3"/>
</dbReference>
<feature type="domain" description="ShKT" evidence="4">
    <location>
        <begin position="500"/>
        <end position="535"/>
    </location>
</feature>
<keyword evidence="5" id="KW-1185">Reference proteome</keyword>
<feature type="domain" description="ShKT" evidence="4">
    <location>
        <begin position="213"/>
        <end position="248"/>
    </location>
</feature>
<dbReference type="PANTHER" id="PTHR21724">
    <property type="entry name" value="SHKT DOMAIN-CONTAINING PROTEIN"/>
    <property type="match status" value="1"/>
</dbReference>
<comment type="caution">
    <text evidence="1">Lacks conserved residue(s) required for the propagation of feature annotation.</text>
</comment>
<feature type="chain" id="PRO_5034198634" evidence="3">
    <location>
        <begin position="18"/>
        <end position="656"/>
    </location>
</feature>
<proteinExistence type="predicted"/>
<feature type="region of interest" description="Disordered" evidence="2">
    <location>
        <begin position="275"/>
        <end position="305"/>
    </location>
</feature>
<dbReference type="Pfam" id="PF01549">
    <property type="entry name" value="ShK"/>
    <property type="match status" value="7"/>
</dbReference>
<dbReference type="Proteomes" id="UP000694844">
    <property type="component" value="Chromosome 6"/>
</dbReference>
<gene>
    <name evidence="6" type="primary">LOC111101544</name>
</gene>
<dbReference type="InterPro" id="IPR003582">
    <property type="entry name" value="ShKT_dom"/>
</dbReference>
<evidence type="ECO:0000313" key="5">
    <source>
        <dbReference type="Proteomes" id="UP000694844"/>
    </source>
</evidence>
<evidence type="ECO:0000256" key="3">
    <source>
        <dbReference type="SAM" id="SignalP"/>
    </source>
</evidence>
<evidence type="ECO:0000259" key="4">
    <source>
        <dbReference type="PROSITE" id="PS51670"/>
    </source>
</evidence>
<name>A0A8B8AE66_CRAVI</name>
<feature type="region of interest" description="Disordered" evidence="2">
    <location>
        <begin position="429"/>
        <end position="496"/>
    </location>
</feature>
<feature type="signal peptide" evidence="3">
    <location>
        <begin position="1"/>
        <end position="17"/>
    </location>
</feature>
<dbReference type="AlphaFoldDB" id="A0A8B8AE66"/>
<dbReference type="PANTHER" id="PTHR21724:SF109">
    <property type="entry name" value="SHKT DOMAIN-CONTAINING PROTEIN"/>
    <property type="match status" value="1"/>
</dbReference>
<dbReference type="SUPFAM" id="SSF49464">
    <property type="entry name" value="Carboxypeptidase regulatory domain-like"/>
    <property type="match status" value="1"/>
</dbReference>
<evidence type="ECO:0000256" key="2">
    <source>
        <dbReference type="SAM" id="MobiDB-lite"/>
    </source>
</evidence>
<feature type="compositionally biased region" description="Low complexity" evidence="2">
    <location>
        <begin position="444"/>
        <end position="464"/>
    </location>
</feature>
<evidence type="ECO:0000313" key="6">
    <source>
        <dbReference type="RefSeq" id="XP_022289777.1"/>
    </source>
</evidence>
<feature type="domain" description="ShKT" evidence="4">
    <location>
        <begin position="313"/>
        <end position="346"/>
    </location>
</feature>
<feature type="compositionally biased region" description="Low complexity" evidence="2">
    <location>
        <begin position="275"/>
        <end position="296"/>
    </location>
</feature>
<keyword evidence="3" id="KW-0732">Signal</keyword>
<dbReference type="SMART" id="SM00254">
    <property type="entry name" value="ShKT"/>
    <property type="match status" value="7"/>
</dbReference>
<dbReference type="GeneID" id="111101544"/>
<sequence length="656" mass="70945">MAVSKLLLCLCLGLVAGQMMTDSGVTDDSTDNMAGQTDNVNLPETTAVMEDTTTVAAPTTTEACYDKLGDECFRYKDTDCVGPYEAWARTNCSLRCGYCPQRLPCVDELSYCQEFGRDVCQQEQYGQYMRKNCRKFCDICKAPTDYLVSSTTSTTTPEPTSPTTPYNPVSEWCQDKLQCWYYPDEKCTGGYESWARENCPFRCGYCPNFKPPCVDLDTNCAAFKDGSCTNLTYRAYMRENCRSFCNECYYPGENLTSNLPPTPVFVDTTPAVTTTAKAPETGSTQQTPTLTPSTGTAGPVTAPPNTLPTGEDCKDAIDCSSYSSESCVGVFSSWAIRNCPRTCGYCTASTECQDYEECGKLPEDLCNNPTYRKVVETSCRKFCKLCTAVVAPTKPAVLGTTEAMMVPTKPASEGATTEQTTDDVTMATNQAGSEQPGSEVVSMPTKPAAADKTTTTTSAATATGKTHHAHHTHPSHTPKPHGHGHTLPTLFPPTPTGDACKDNPSVNCSQYSQRSCEGAYKAWAIVNCPIHCGYCAAPCNKDFKMAIPDCCSKLCSCPDNRLTGTVKDATAENAPMANVSVYLRDCQCERLTSTDETGSYVIEGICVKGGVARFEFPGYTSFLKDIENPQNDGEFVADGDMAPLVETSSSASVTSQ</sequence>